<organism evidence="8 9">
    <name type="scientific">Pedobacter aquae</name>
    <dbReference type="NCBI Taxonomy" id="2605747"/>
    <lineage>
        <taxon>Bacteria</taxon>
        <taxon>Pseudomonadati</taxon>
        <taxon>Bacteroidota</taxon>
        <taxon>Sphingobacteriia</taxon>
        <taxon>Sphingobacteriales</taxon>
        <taxon>Sphingobacteriaceae</taxon>
        <taxon>Pedobacter</taxon>
    </lineage>
</organism>
<dbReference type="GO" id="GO:0008483">
    <property type="term" value="F:transaminase activity"/>
    <property type="evidence" value="ECO:0007669"/>
    <property type="project" value="UniProtKB-KW"/>
</dbReference>
<name>A0A5C0VG41_9SPHI</name>
<dbReference type="SUPFAM" id="SSF53383">
    <property type="entry name" value="PLP-dependent transferases"/>
    <property type="match status" value="1"/>
</dbReference>
<gene>
    <name evidence="8" type="ORF">FYC62_04530</name>
</gene>
<keyword evidence="5 6" id="KW-0663">Pyridoxal phosphate</keyword>
<dbReference type="InterPro" id="IPR015422">
    <property type="entry name" value="PyrdxlP-dep_Trfase_small"/>
</dbReference>
<reference evidence="8 9" key="1">
    <citation type="submission" date="2019-08" db="EMBL/GenBank/DDBJ databases">
        <title>Pedobacter sp. nov., isolated from Han river, South Korea.</title>
        <authorList>
            <person name="Lee D.-H."/>
            <person name="Kim Y.-S."/>
            <person name="Hwang E.-M."/>
            <person name="Le Tran T.C."/>
            <person name="Cha C.-J."/>
        </authorList>
    </citation>
    <scope>NUCLEOTIDE SEQUENCE [LARGE SCALE GENOMIC DNA]</scope>
    <source>
        <strain evidence="8 9">CJ43</strain>
    </source>
</reference>
<dbReference type="InterPro" id="IPR015421">
    <property type="entry name" value="PyrdxlP-dep_Trfase_major"/>
</dbReference>
<evidence type="ECO:0000313" key="8">
    <source>
        <dbReference type="EMBL" id="QEK51019.1"/>
    </source>
</evidence>
<dbReference type="PANTHER" id="PTHR13693">
    <property type="entry name" value="CLASS II AMINOTRANSFERASE/8-AMINO-7-OXONONANOATE SYNTHASE"/>
    <property type="match status" value="1"/>
</dbReference>
<feature type="domain" description="Aminotransferase class I/classII large" evidence="7">
    <location>
        <begin position="25"/>
        <end position="365"/>
    </location>
</feature>
<keyword evidence="8" id="KW-0032">Aminotransferase</keyword>
<dbReference type="InterPro" id="IPR050087">
    <property type="entry name" value="AON_synthase_class-II"/>
</dbReference>
<evidence type="ECO:0000259" key="7">
    <source>
        <dbReference type="Pfam" id="PF00155"/>
    </source>
</evidence>
<evidence type="ECO:0000256" key="3">
    <source>
        <dbReference type="ARBA" id="ARBA00010008"/>
    </source>
</evidence>
<keyword evidence="4 8" id="KW-0808">Transferase</keyword>
<dbReference type="Pfam" id="PF00155">
    <property type="entry name" value="Aminotran_1_2"/>
    <property type="match status" value="1"/>
</dbReference>
<comment type="cofactor">
    <cofactor evidence="1 6">
        <name>pyridoxal 5'-phosphate</name>
        <dbReference type="ChEBI" id="CHEBI:597326"/>
    </cofactor>
</comment>
<evidence type="ECO:0000256" key="5">
    <source>
        <dbReference type="ARBA" id="ARBA00022898"/>
    </source>
</evidence>
<dbReference type="InterPro" id="IPR001917">
    <property type="entry name" value="Aminotrans_II_pyridoxalP_BS"/>
</dbReference>
<dbReference type="Proteomes" id="UP000323653">
    <property type="component" value="Chromosome"/>
</dbReference>
<dbReference type="EMBL" id="CP043329">
    <property type="protein sequence ID" value="QEK51019.1"/>
    <property type="molecule type" value="Genomic_DNA"/>
</dbReference>
<dbReference type="RefSeq" id="WP_149074083.1">
    <property type="nucleotide sequence ID" value="NZ_CP043329.1"/>
</dbReference>
<keyword evidence="9" id="KW-1185">Reference proteome</keyword>
<evidence type="ECO:0000256" key="6">
    <source>
        <dbReference type="RuleBase" id="RU003693"/>
    </source>
</evidence>
<dbReference type="Gene3D" id="3.40.640.10">
    <property type="entry name" value="Type I PLP-dependent aspartate aminotransferase-like (Major domain)"/>
    <property type="match status" value="1"/>
</dbReference>
<dbReference type="PANTHER" id="PTHR13693:SF77">
    <property type="entry name" value="8-AMINO-7-OXONONANOATE SYNTHASE"/>
    <property type="match status" value="1"/>
</dbReference>
<comment type="pathway">
    <text evidence="2">Lipid metabolism.</text>
</comment>
<dbReference type="PROSITE" id="PS00599">
    <property type="entry name" value="AA_TRANSFER_CLASS_2"/>
    <property type="match status" value="1"/>
</dbReference>
<proteinExistence type="inferred from homology"/>
<comment type="similarity">
    <text evidence="3">Belongs to the class-II pyridoxal-phosphate-dependent aminotransferase family. BioF subfamily.</text>
</comment>
<dbReference type="InterPro" id="IPR004839">
    <property type="entry name" value="Aminotransferase_I/II_large"/>
</dbReference>
<sequence length="368" mass="40380">MNFIHQKLQERIAANALRTLKSENNLIDFSSNDYLGFAKSLSVKEWVDEIAYSEKSRNGAGGSRLITGNSSFTETLEKEIARFHQASSGLIFNSGYDANVGLLSSLPQKGDTIICDELIHASLIDGARLSYAQRYTFKHNDLAHLESKIKNSQGNIFIVTESIFSMDGDHAPLKEITALAAQYGAHLIVDEAHASGVFGKHGRGLVCELGLENQVFARVVTFGKALGCHGAIVLGSDELRSYLINFARSFIYTTALPPHSLYTIKAAYEQLKSSDYSTLIQKKIAYFKQLTSKLGIALMPSNSAIQGIIIQGNTACRQAAATLNESGFDIRPILSPTVPEGKERLRICLHTFNTDEEIEKLSEALTKI</sequence>
<evidence type="ECO:0000256" key="1">
    <source>
        <dbReference type="ARBA" id="ARBA00001933"/>
    </source>
</evidence>
<dbReference type="Gene3D" id="3.90.1150.10">
    <property type="entry name" value="Aspartate Aminotransferase, domain 1"/>
    <property type="match status" value="1"/>
</dbReference>
<dbReference type="GO" id="GO:0009102">
    <property type="term" value="P:biotin biosynthetic process"/>
    <property type="evidence" value="ECO:0007669"/>
    <property type="project" value="TreeGrafter"/>
</dbReference>
<evidence type="ECO:0000313" key="9">
    <source>
        <dbReference type="Proteomes" id="UP000323653"/>
    </source>
</evidence>
<dbReference type="AlphaFoldDB" id="A0A5C0VG41"/>
<accession>A0A5C0VG41</accession>
<evidence type="ECO:0000256" key="2">
    <source>
        <dbReference type="ARBA" id="ARBA00005189"/>
    </source>
</evidence>
<dbReference type="InterPro" id="IPR015424">
    <property type="entry name" value="PyrdxlP-dep_Trfase"/>
</dbReference>
<protein>
    <submittedName>
        <fullName evidence="8">Pyridoxal phosphate-dependent aminotransferase family protein</fullName>
    </submittedName>
</protein>
<dbReference type="GO" id="GO:0030170">
    <property type="term" value="F:pyridoxal phosphate binding"/>
    <property type="evidence" value="ECO:0007669"/>
    <property type="project" value="InterPro"/>
</dbReference>
<dbReference type="KEGG" id="pej:FYC62_04530"/>
<evidence type="ECO:0000256" key="4">
    <source>
        <dbReference type="ARBA" id="ARBA00022679"/>
    </source>
</evidence>